<feature type="region of interest" description="Disordered" evidence="1">
    <location>
        <begin position="183"/>
        <end position="202"/>
    </location>
</feature>
<reference evidence="2 3" key="1">
    <citation type="submission" date="2020-08" db="EMBL/GenBank/DDBJ databases">
        <title>Sequencing the genomes of 1000 actinobacteria strains.</title>
        <authorList>
            <person name="Klenk H.-P."/>
        </authorList>
    </citation>
    <scope>NUCLEOTIDE SEQUENCE [LARGE SCALE GENOMIC DNA]</scope>
    <source>
        <strain evidence="2 3">DSM 41654</strain>
    </source>
</reference>
<proteinExistence type="predicted"/>
<name>A0A7W7RC04_KITKI</name>
<dbReference type="Proteomes" id="UP000540506">
    <property type="component" value="Unassembled WGS sequence"/>
</dbReference>
<dbReference type="RefSeq" id="WP_184947194.1">
    <property type="nucleotide sequence ID" value="NZ_JACHJV010000004.1"/>
</dbReference>
<protein>
    <submittedName>
        <fullName evidence="2">Uncharacterized protein</fullName>
    </submittedName>
</protein>
<dbReference type="AlphaFoldDB" id="A0A7W7RC04"/>
<evidence type="ECO:0000256" key="1">
    <source>
        <dbReference type="SAM" id="MobiDB-lite"/>
    </source>
</evidence>
<organism evidence="2 3">
    <name type="scientific">Kitasatospora kifunensis</name>
    <name type="common">Streptomyces kifunensis</name>
    <dbReference type="NCBI Taxonomy" id="58351"/>
    <lineage>
        <taxon>Bacteria</taxon>
        <taxon>Bacillati</taxon>
        <taxon>Actinomycetota</taxon>
        <taxon>Actinomycetes</taxon>
        <taxon>Kitasatosporales</taxon>
        <taxon>Streptomycetaceae</taxon>
        <taxon>Kitasatospora</taxon>
    </lineage>
</organism>
<keyword evidence="3" id="KW-1185">Reference proteome</keyword>
<dbReference type="EMBL" id="JACHJV010000004">
    <property type="protein sequence ID" value="MBB4929124.1"/>
    <property type="molecule type" value="Genomic_DNA"/>
</dbReference>
<comment type="caution">
    <text evidence="2">The sequence shown here is derived from an EMBL/GenBank/DDBJ whole genome shotgun (WGS) entry which is preliminary data.</text>
</comment>
<evidence type="ECO:0000313" key="3">
    <source>
        <dbReference type="Proteomes" id="UP000540506"/>
    </source>
</evidence>
<sequence length="202" mass="22282">MADPRKQQIKARMHARPGETYMQARRRLTDPSTWTVETAGFLFSCSLPNGQDPRSTFLAAPEMVLAAAVANSAQILTRQSTGEEYPAWSDVVVLRPQRPAQPDEAPPGWYPVEAFILVRARRPWSKLDEDEQVITDAYQAARDTVGRMWPGLPEEWAPAAMNLTTVAGLRGWTDADLKRLAQDPLGRSTTVGADPSLLPEGA</sequence>
<gene>
    <name evidence="2" type="ORF">FHR34_008223</name>
</gene>
<accession>A0A7W7RC04</accession>
<evidence type="ECO:0000313" key="2">
    <source>
        <dbReference type="EMBL" id="MBB4929124.1"/>
    </source>
</evidence>